<dbReference type="OrthoDB" id="9995831at2759"/>
<name>D2VJQ0_NAEGR</name>
<keyword evidence="1" id="KW-0812">Transmembrane</keyword>
<evidence type="ECO:0000256" key="1">
    <source>
        <dbReference type="SAM" id="Phobius"/>
    </source>
</evidence>
<keyword evidence="3" id="KW-1185">Reference proteome</keyword>
<accession>D2VJQ0</accession>
<dbReference type="InParanoid" id="D2VJQ0"/>
<sequence>MPTPSVGTTRHTTPQRHHVSRLLNNNKKLLDQSQGVGVKSKIPTAELENRFSKLTHLLYDTNVKFKDLNEHVYPLIHEDITFTDPWQTITGKSQFVAQLKGFHSAIFFTYDTLQLSVQVNENEESGRVIVDGWMYLNQVKYITGTIPLRTVLVYDFVFNGDGDTFLITDLEEMWSLGDLIEKIPIIGWFYNLFRFGAGFFFTIFFLICTFIALRLPFSNVSGQPSGKNTSSGGKKSSICSSLNPLNFAK</sequence>
<protein>
    <submittedName>
        <fullName evidence="2">Predicted protein</fullName>
    </submittedName>
</protein>
<reference evidence="2 3" key="1">
    <citation type="journal article" date="2010" name="Cell">
        <title>The genome of Naegleria gruberi illuminates early eukaryotic versatility.</title>
        <authorList>
            <person name="Fritz-Laylin L.K."/>
            <person name="Prochnik S.E."/>
            <person name="Ginger M.L."/>
            <person name="Dacks J.B."/>
            <person name="Carpenter M.L."/>
            <person name="Field M.C."/>
            <person name="Kuo A."/>
            <person name="Paredez A."/>
            <person name="Chapman J."/>
            <person name="Pham J."/>
            <person name="Shu S."/>
            <person name="Neupane R."/>
            <person name="Cipriano M."/>
            <person name="Mancuso J."/>
            <person name="Tu H."/>
            <person name="Salamov A."/>
            <person name="Lindquist E."/>
            <person name="Shapiro H."/>
            <person name="Lucas S."/>
            <person name="Grigoriev I.V."/>
            <person name="Cande W.Z."/>
            <person name="Fulton C."/>
            <person name="Rokhsar D.S."/>
            <person name="Dawson S.C."/>
        </authorList>
    </citation>
    <scope>NUCLEOTIDE SEQUENCE [LARGE SCALE GENOMIC DNA]</scope>
    <source>
        <strain evidence="2 3">NEG-M</strain>
    </source>
</reference>
<organism evidence="3">
    <name type="scientific">Naegleria gruberi</name>
    <name type="common">Amoeba</name>
    <dbReference type="NCBI Taxonomy" id="5762"/>
    <lineage>
        <taxon>Eukaryota</taxon>
        <taxon>Discoba</taxon>
        <taxon>Heterolobosea</taxon>
        <taxon>Tetramitia</taxon>
        <taxon>Eutetramitia</taxon>
        <taxon>Vahlkampfiidae</taxon>
        <taxon>Naegleria</taxon>
    </lineage>
</organism>
<dbReference type="SUPFAM" id="SSF54427">
    <property type="entry name" value="NTF2-like"/>
    <property type="match status" value="1"/>
</dbReference>
<dbReference type="VEuPathDB" id="AmoebaDB:NAEGRDRAFT_69119"/>
<dbReference type="GeneID" id="8854507"/>
<dbReference type="InterPro" id="IPR032710">
    <property type="entry name" value="NTF2-like_dom_sf"/>
</dbReference>
<feature type="transmembrane region" description="Helical" evidence="1">
    <location>
        <begin position="188"/>
        <end position="213"/>
    </location>
</feature>
<dbReference type="KEGG" id="ngr:NAEGRDRAFT_69119"/>
<dbReference type="EMBL" id="GG738876">
    <property type="protein sequence ID" value="EFC42991.1"/>
    <property type="molecule type" value="Genomic_DNA"/>
</dbReference>
<keyword evidence="1" id="KW-1133">Transmembrane helix</keyword>
<keyword evidence="1" id="KW-0472">Membrane</keyword>
<proteinExistence type="predicted"/>
<evidence type="ECO:0000313" key="3">
    <source>
        <dbReference type="Proteomes" id="UP000006671"/>
    </source>
</evidence>
<evidence type="ECO:0000313" key="2">
    <source>
        <dbReference type="EMBL" id="EFC42991.1"/>
    </source>
</evidence>
<dbReference type="RefSeq" id="XP_002675735.1">
    <property type="nucleotide sequence ID" value="XM_002675689.1"/>
</dbReference>
<dbReference type="Proteomes" id="UP000006671">
    <property type="component" value="Unassembled WGS sequence"/>
</dbReference>
<dbReference type="OMA" id="TFTDPWQ"/>
<gene>
    <name evidence="2" type="ORF">NAEGRDRAFT_69119</name>
</gene>
<dbReference type="AlphaFoldDB" id="D2VJQ0"/>